<dbReference type="PANTHER" id="PTHR34378:SF1">
    <property type="entry name" value="GLUTAMATE--CYSTEINE LIGASE, CHLOROPLASTIC"/>
    <property type="match status" value="1"/>
</dbReference>
<evidence type="ECO:0000256" key="4">
    <source>
        <dbReference type="ARBA" id="ARBA00048819"/>
    </source>
</evidence>
<organism evidence="6 7">
    <name type="scientific">Scardovia inopinata F0304</name>
    <dbReference type="NCBI Taxonomy" id="641146"/>
    <lineage>
        <taxon>Bacteria</taxon>
        <taxon>Bacillati</taxon>
        <taxon>Actinomycetota</taxon>
        <taxon>Actinomycetes</taxon>
        <taxon>Bifidobacteriales</taxon>
        <taxon>Bifidobacteriaceae</taxon>
        <taxon>Scardovia</taxon>
    </lineage>
</organism>
<dbReference type="PIRSF" id="PIRSF017901">
    <property type="entry name" value="GCL"/>
    <property type="match status" value="1"/>
</dbReference>
<comment type="similarity">
    <text evidence="5">Belongs to the glutamate--cysteine ligase type 2 family. EgtA subfamily.</text>
</comment>
<dbReference type="AlphaFoldDB" id="W5IIT8"/>
<dbReference type="PANTHER" id="PTHR34378">
    <property type="entry name" value="GLUTAMATE--CYSTEINE LIGASE, CHLOROPLASTIC"/>
    <property type="match status" value="1"/>
</dbReference>
<name>W5IIT8_SCAIO</name>
<evidence type="ECO:0000256" key="1">
    <source>
        <dbReference type="ARBA" id="ARBA00022598"/>
    </source>
</evidence>
<gene>
    <name evidence="6" type="ORF">HMPREF9020_00396</name>
</gene>
<proteinExistence type="inferred from homology"/>
<dbReference type="InterPro" id="IPR014746">
    <property type="entry name" value="Gln_synth/guanido_kin_cat_dom"/>
</dbReference>
<protein>
    <recommendedName>
        <fullName evidence="5">Glutamate--cysteine ligase</fullName>
        <ecNumber evidence="5">6.3.2.2</ecNumber>
    </recommendedName>
</protein>
<dbReference type="Proteomes" id="UP000005777">
    <property type="component" value="Unassembled WGS sequence"/>
</dbReference>
<reference evidence="6 7" key="1">
    <citation type="submission" date="2012-01" db="EMBL/GenBank/DDBJ databases">
        <title>The Genome Sequence of Scardovia inopinata F0304.</title>
        <authorList>
            <consortium name="The Broad Institute Genome Sequencing Platform"/>
            <person name="Earl A."/>
            <person name="Ward D."/>
            <person name="Feldgarden M."/>
            <person name="Gevers D."/>
            <person name="Izard J."/>
            <person name="Baranova O.V."/>
            <person name="Blanton J.M."/>
            <person name="Tanner A.C."/>
            <person name="Dewhirst F.E."/>
            <person name="Young S.K."/>
            <person name="Zeng Q."/>
            <person name="Gargeya S."/>
            <person name="Fitzgerald M."/>
            <person name="Haas B."/>
            <person name="Abouelleil A."/>
            <person name="Alvarado L."/>
            <person name="Arachchi H.M."/>
            <person name="Berlin A."/>
            <person name="Chapman S.B."/>
            <person name="Gearin G."/>
            <person name="Goldberg J."/>
            <person name="Griggs A."/>
            <person name="Gujja S."/>
            <person name="Hansen M."/>
            <person name="Heiman D."/>
            <person name="Howarth C."/>
            <person name="Larimer J."/>
            <person name="Lui A."/>
            <person name="MacDonald P.J."/>
            <person name="McCowen C."/>
            <person name="Montmayeur A."/>
            <person name="Murphy C."/>
            <person name="Neiman D."/>
            <person name="Pearson M."/>
            <person name="Priest M."/>
            <person name="Roberts A."/>
            <person name="Saif S."/>
            <person name="Shea T."/>
            <person name="Sisk P."/>
            <person name="Stolte C."/>
            <person name="Sykes S."/>
            <person name="Wortman J."/>
            <person name="Nusbaum C."/>
            <person name="Birren B."/>
        </authorList>
    </citation>
    <scope>NUCLEOTIDE SEQUENCE [LARGE SCALE GENOMIC DNA]</scope>
    <source>
        <strain evidence="6 7">F0304</strain>
    </source>
</reference>
<dbReference type="GO" id="GO:0006750">
    <property type="term" value="P:glutathione biosynthetic process"/>
    <property type="evidence" value="ECO:0007669"/>
    <property type="project" value="UniProtKB-UniRule"/>
</dbReference>
<evidence type="ECO:0000256" key="5">
    <source>
        <dbReference type="PIRNR" id="PIRNR017901"/>
    </source>
</evidence>
<dbReference type="SUPFAM" id="SSF55931">
    <property type="entry name" value="Glutamine synthetase/guanido kinase"/>
    <property type="match status" value="1"/>
</dbReference>
<keyword evidence="1 5" id="KW-0436">Ligase</keyword>
<evidence type="ECO:0000256" key="2">
    <source>
        <dbReference type="ARBA" id="ARBA00022741"/>
    </source>
</evidence>
<keyword evidence="2 5" id="KW-0547">Nucleotide-binding</keyword>
<dbReference type="Pfam" id="PF04107">
    <property type="entry name" value="GCS2"/>
    <property type="match status" value="1"/>
</dbReference>
<dbReference type="EC" id="6.3.2.2" evidence="5"/>
<accession>W5IIT8</accession>
<keyword evidence="3 5" id="KW-0067">ATP-binding</keyword>
<keyword evidence="7" id="KW-1185">Reference proteome</keyword>
<dbReference type="EMBL" id="ADCX01000002">
    <property type="protein sequence ID" value="EFG26769.1"/>
    <property type="molecule type" value="Genomic_DNA"/>
</dbReference>
<comment type="caution">
    <text evidence="6">The sequence shown here is derived from an EMBL/GenBank/DDBJ whole genome shotgun (WGS) entry which is preliminary data.</text>
</comment>
<comment type="function">
    <text evidence="5">Catalyzes the synthesis of gamma-glutamylcysteine (gamma-GC).</text>
</comment>
<dbReference type="InterPro" id="IPR006336">
    <property type="entry name" value="GCS2"/>
</dbReference>
<evidence type="ECO:0000313" key="6">
    <source>
        <dbReference type="EMBL" id="EFG26769.1"/>
    </source>
</evidence>
<evidence type="ECO:0000256" key="3">
    <source>
        <dbReference type="ARBA" id="ARBA00022840"/>
    </source>
</evidence>
<dbReference type="GO" id="GO:0005524">
    <property type="term" value="F:ATP binding"/>
    <property type="evidence" value="ECO:0007669"/>
    <property type="project" value="UniProtKB-UniRule"/>
</dbReference>
<dbReference type="GO" id="GO:0004357">
    <property type="term" value="F:glutamate-cysteine ligase activity"/>
    <property type="evidence" value="ECO:0007669"/>
    <property type="project" value="UniProtKB-UniRule"/>
</dbReference>
<evidence type="ECO:0000313" key="7">
    <source>
        <dbReference type="Proteomes" id="UP000005777"/>
    </source>
</evidence>
<dbReference type="eggNOG" id="COG3572">
    <property type="taxonomic scope" value="Bacteria"/>
</dbReference>
<dbReference type="InterPro" id="IPR035434">
    <property type="entry name" value="GCL_bact_plant"/>
</dbReference>
<dbReference type="Gene3D" id="3.30.590.20">
    <property type="match status" value="1"/>
</dbReference>
<comment type="catalytic activity">
    <reaction evidence="4 5">
        <text>L-cysteine + L-glutamate + ATP = gamma-L-glutamyl-L-cysteine + ADP + phosphate + H(+)</text>
        <dbReference type="Rhea" id="RHEA:13285"/>
        <dbReference type="ChEBI" id="CHEBI:15378"/>
        <dbReference type="ChEBI" id="CHEBI:29985"/>
        <dbReference type="ChEBI" id="CHEBI:30616"/>
        <dbReference type="ChEBI" id="CHEBI:35235"/>
        <dbReference type="ChEBI" id="CHEBI:43474"/>
        <dbReference type="ChEBI" id="CHEBI:58173"/>
        <dbReference type="ChEBI" id="CHEBI:456216"/>
        <dbReference type="EC" id="6.3.2.2"/>
    </reaction>
</comment>
<sequence>MVINDFEFWHQDRQVNPRHLESILDFHRSGIKSSPGYQPAFGVEIEHLTVRTKDNSLSAPAGQAVTYGEEHGMKDVLHDLRPLFDPDREFWDKESLLGLGRPGGTLSLEPGGQLEFSLDPVHTSQELADLYRIFRADVDPVLARHGIRLITYGYQPVSKARDIEIIPERRYDCMNRFFGRISSFGWNMMRASASTQISIDYASQADAVTKMRVATAVDPILGFFFRNSPYFEGKKNPYPLLRQHLWGQLDQNRTGITPGLYDDDFGFEQAAYNVLASPLMVADLTHTPDADCPHDSQVFMASFANAADIYPDRPLNKYEITHIISTHFNDVRLKNFLELRHWDSLPIGRVAHLVDLVQGLFYNPSKLADCSRYFSGLSRLDVEEAKLNMQVYGRQSHPYGRPLDFWWEFLGCKQVMGPYDPDSPLPSATCAIPGDSLHPDIFQE</sequence>
<dbReference type="HOGENOM" id="CLU_026610_1_1_11"/>
<dbReference type="RefSeq" id="WP_006292752.1">
    <property type="nucleotide sequence ID" value="NZ_GG770225.1"/>
</dbReference>